<name>A0A7H0LG60_9SPHN</name>
<evidence type="ECO:0000256" key="3">
    <source>
        <dbReference type="ARBA" id="ARBA00023163"/>
    </source>
</evidence>
<gene>
    <name evidence="5" type="ORF">H3Z74_18220</name>
</gene>
<dbReference type="InterPro" id="IPR000835">
    <property type="entry name" value="HTH_MarR-typ"/>
</dbReference>
<dbReference type="Gene3D" id="1.10.10.10">
    <property type="entry name" value="Winged helix-like DNA-binding domain superfamily/Winged helix DNA-binding domain"/>
    <property type="match status" value="1"/>
</dbReference>
<dbReference type="EMBL" id="CP061038">
    <property type="protein sequence ID" value="QNQ08663.1"/>
    <property type="molecule type" value="Genomic_DNA"/>
</dbReference>
<keyword evidence="6" id="KW-1185">Reference proteome</keyword>
<dbReference type="GO" id="GO:0003677">
    <property type="term" value="F:DNA binding"/>
    <property type="evidence" value="ECO:0007669"/>
    <property type="project" value="UniProtKB-KW"/>
</dbReference>
<organism evidence="5 6">
    <name type="scientific">Sphingomonas alpina</name>
    <dbReference type="NCBI Taxonomy" id="653931"/>
    <lineage>
        <taxon>Bacteria</taxon>
        <taxon>Pseudomonadati</taxon>
        <taxon>Pseudomonadota</taxon>
        <taxon>Alphaproteobacteria</taxon>
        <taxon>Sphingomonadales</taxon>
        <taxon>Sphingomonadaceae</taxon>
        <taxon>Sphingomonas</taxon>
    </lineage>
</organism>
<dbReference type="PROSITE" id="PS50995">
    <property type="entry name" value="HTH_MARR_2"/>
    <property type="match status" value="1"/>
</dbReference>
<feature type="domain" description="HTH marR-type" evidence="4">
    <location>
        <begin position="26"/>
        <end position="158"/>
    </location>
</feature>
<keyword evidence="2" id="KW-0238">DNA-binding</keyword>
<keyword evidence="1" id="KW-0805">Transcription regulation</keyword>
<evidence type="ECO:0000313" key="6">
    <source>
        <dbReference type="Proteomes" id="UP000516148"/>
    </source>
</evidence>
<accession>A0A7H0LG60</accession>
<dbReference type="SUPFAM" id="SSF46785">
    <property type="entry name" value="Winged helix' DNA-binding domain"/>
    <property type="match status" value="1"/>
</dbReference>
<dbReference type="GO" id="GO:0003700">
    <property type="term" value="F:DNA-binding transcription factor activity"/>
    <property type="evidence" value="ECO:0007669"/>
    <property type="project" value="InterPro"/>
</dbReference>
<evidence type="ECO:0000256" key="2">
    <source>
        <dbReference type="ARBA" id="ARBA00023125"/>
    </source>
</evidence>
<protein>
    <submittedName>
        <fullName evidence="5">MarR family transcriptional regulator</fullName>
    </submittedName>
</protein>
<proteinExistence type="predicted"/>
<dbReference type="Proteomes" id="UP000516148">
    <property type="component" value="Chromosome"/>
</dbReference>
<dbReference type="KEGG" id="spap:H3Z74_18220"/>
<dbReference type="GO" id="GO:0006950">
    <property type="term" value="P:response to stress"/>
    <property type="evidence" value="ECO:0007669"/>
    <property type="project" value="TreeGrafter"/>
</dbReference>
<dbReference type="PRINTS" id="PR00598">
    <property type="entry name" value="HTHMARR"/>
</dbReference>
<evidence type="ECO:0000256" key="1">
    <source>
        <dbReference type="ARBA" id="ARBA00023015"/>
    </source>
</evidence>
<dbReference type="InterPro" id="IPR036390">
    <property type="entry name" value="WH_DNA-bd_sf"/>
</dbReference>
<evidence type="ECO:0000259" key="4">
    <source>
        <dbReference type="PROSITE" id="PS50995"/>
    </source>
</evidence>
<keyword evidence="3" id="KW-0804">Transcription</keyword>
<sequence length="164" mass="18668">MSQPKKNEAMPQSKDCDPRLGNNWLEGYVPYQLYRLTNRLDRRLQTRLRKLGIKPSPWRVMTVLRSHGTLAIGGIAEHSLMEQPTVSRVIVQLEADGLIEREISAEDSRITLVTLTPEGVEKIDTIVAIAHRHQEEALSELSSDEIAQFRAIVARIEQNIDFNQ</sequence>
<dbReference type="SMART" id="SM00347">
    <property type="entry name" value="HTH_MARR"/>
    <property type="match status" value="1"/>
</dbReference>
<dbReference type="Pfam" id="PF01047">
    <property type="entry name" value="MarR"/>
    <property type="match status" value="1"/>
</dbReference>
<evidence type="ECO:0000313" key="5">
    <source>
        <dbReference type="EMBL" id="QNQ08663.1"/>
    </source>
</evidence>
<dbReference type="AlphaFoldDB" id="A0A7H0LG60"/>
<dbReference type="InterPro" id="IPR039422">
    <property type="entry name" value="MarR/SlyA-like"/>
</dbReference>
<dbReference type="PANTHER" id="PTHR33164">
    <property type="entry name" value="TRANSCRIPTIONAL REGULATOR, MARR FAMILY"/>
    <property type="match status" value="1"/>
</dbReference>
<dbReference type="PANTHER" id="PTHR33164:SF64">
    <property type="entry name" value="TRANSCRIPTIONAL REGULATOR SLYA"/>
    <property type="match status" value="1"/>
</dbReference>
<reference evidence="5 6" key="1">
    <citation type="submission" date="2020-09" db="EMBL/GenBank/DDBJ databases">
        <title>Sphingomonas sp., a new species isolated from pork steak.</title>
        <authorList>
            <person name="Heidler von Heilborn D."/>
        </authorList>
    </citation>
    <scope>NUCLEOTIDE SEQUENCE [LARGE SCALE GENOMIC DNA]</scope>
    <source>
        <strain evidence="6">S8-3T</strain>
    </source>
</reference>
<dbReference type="RefSeq" id="WP_187760991.1">
    <property type="nucleotide sequence ID" value="NZ_CP061038.1"/>
</dbReference>
<dbReference type="InterPro" id="IPR036388">
    <property type="entry name" value="WH-like_DNA-bd_sf"/>
</dbReference>